<organism evidence="1 2">
    <name type="scientific">Kitasatospora griseola</name>
    <name type="common">Streptomyces griseolosporeus</name>
    <dbReference type="NCBI Taxonomy" id="2064"/>
    <lineage>
        <taxon>Bacteria</taxon>
        <taxon>Bacillati</taxon>
        <taxon>Actinomycetota</taxon>
        <taxon>Actinomycetes</taxon>
        <taxon>Kitasatosporales</taxon>
        <taxon>Streptomycetaceae</taxon>
        <taxon>Kitasatospora</taxon>
    </lineage>
</organism>
<name>A0A0D0N0U6_KITGR</name>
<reference evidence="1 2" key="1">
    <citation type="submission" date="2015-02" db="EMBL/GenBank/DDBJ databases">
        <title>Draft genome sequence of Kitasatospora griseola MF730-N6, a bafilomycin, terpentecin and satosporin producer.</title>
        <authorList>
            <person name="Arens J.C."/>
            <person name="Haltli B."/>
            <person name="Kerr R.G."/>
        </authorList>
    </citation>
    <scope>NUCLEOTIDE SEQUENCE [LARGE SCALE GENOMIC DNA]</scope>
    <source>
        <strain evidence="1 2">MF730-N6</strain>
    </source>
</reference>
<dbReference type="EMBL" id="JXZB01000004">
    <property type="protein sequence ID" value="KIQ61675.1"/>
    <property type="molecule type" value="Genomic_DNA"/>
</dbReference>
<evidence type="ECO:0000313" key="1">
    <source>
        <dbReference type="EMBL" id="KIQ61675.1"/>
    </source>
</evidence>
<comment type="caution">
    <text evidence="1">The sequence shown here is derived from an EMBL/GenBank/DDBJ whole genome shotgun (WGS) entry which is preliminary data.</text>
</comment>
<proteinExistence type="predicted"/>
<keyword evidence="2" id="KW-1185">Reference proteome</keyword>
<dbReference type="AlphaFoldDB" id="A0A0D0N0U6"/>
<sequence length="73" mass="7729">MSLLVRGVPVLMSSAEVPSAVLLEIEVVSASSFEAPLLRCEFAVLSEVLGDGRAALALDADRFSASDLWFATM</sequence>
<evidence type="ECO:0000313" key="2">
    <source>
        <dbReference type="Proteomes" id="UP000032066"/>
    </source>
</evidence>
<accession>A0A0D0N0U6</accession>
<dbReference type="RefSeq" id="WP_043913316.1">
    <property type="nucleotide sequence ID" value="NZ_JXZB01000004.1"/>
</dbReference>
<dbReference type="PATRIC" id="fig|2064.6.peg.4403"/>
<protein>
    <submittedName>
        <fullName evidence="1">Uncharacterized protein</fullName>
    </submittedName>
</protein>
<dbReference type="Proteomes" id="UP000032066">
    <property type="component" value="Unassembled WGS sequence"/>
</dbReference>
<gene>
    <name evidence="1" type="ORF">TR51_20465</name>
</gene>